<accession>A0A127Z9T7</accession>
<dbReference type="InterPro" id="IPR012677">
    <property type="entry name" value="Nucleotide-bd_a/b_plait_sf"/>
</dbReference>
<feature type="compositionally biased region" description="Acidic residues" evidence="3">
    <location>
        <begin position="124"/>
        <end position="136"/>
    </location>
</feature>
<comment type="similarity">
    <text evidence="1">Belongs to the RRP7 family.</text>
</comment>
<dbReference type="GO" id="GO:0034456">
    <property type="term" value="C:UTP-C complex"/>
    <property type="evidence" value="ECO:0007669"/>
    <property type="project" value="TreeGrafter"/>
</dbReference>
<feature type="compositionally biased region" description="Polar residues" evidence="3">
    <location>
        <begin position="1"/>
        <end position="10"/>
    </location>
</feature>
<evidence type="ECO:0000256" key="1">
    <source>
        <dbReference type="ARBA" id="ARBA00006110"/>
    </source>
</evidence>
<dbReference type="GO" id="GO:0032545">
    <property type="term" value="C:CURI complex"/>
    <property type="evidence" value="ECO:0007669"/>
    <property type="project" value="TreeGrafter"/>
</dbReference>
<evidence type="ECO:0000259" key="4">
    <source>
        <dbReference type="PROSITE" id="PS50102"/>
    </source>
</evidence>
<sequence length="342" mass="37476">MGKRSSTSGGTIADDAKPKKATTSAIPLTDGFLAVPVTFADVKHWIYVRKHTASASAASTSKAVQALPAERTLFVANLPTDTTEEHVRDMFGKTGGVSVVKFRRQVGVDEQDEDEREERGVGEDATDGEDEEEEGEEEHHQLATQNGKKKKGGKQQVEKKSKVPRIVPLPKMDPREAIGSQAPTLAQPPRSHSTTPPPSGLTYLLQQYTLSRPPLPTIQTWANSSISLYTYRKAHPLPRTVGVRGVTVGPSGELLDEDGFIIVQRSGKYGRAGASAEGGGSVGVARHGFEENTRKKSIGLEDFYRFQLREKKREQLADLRAKFEADKAKVEKLKAGRRFKPY</sequence>
<feature type="region of interest" description="Disordered" evidence="3">
    <location>
        <begin position="103"/>
        <end position="198"/>
    </location>
</feature>
<proteinExistence type="inferred from homology"/>
<dbReference type="InterPro" id="IPR040447">
    <property type="entry name" value="RRM_Rrp7"/>
</dbReference>
<dbReference type="InterPro" id="IPR000504">
    <property type="entry name" value="RRM_dom"/>
</dbReference>
<dbReference type="AlphaFoldDB" id="A0A127Z9T7"/>
<dbReference type="EMBL" id="LK056657">
    <property type="protein sequence ID" value="CDU22836.1"/>
    <property type="molecule type" value="Genomic_DNA"/>
</dbReference>
<feature type="region of interest" description="Disordered" evidence="3">
    <location>
        <begin position="1"/>
        <end position="20"/>
    </location>
</feature>
<organism evidence="5">
    <name type="scientific">Sporisorium scitamineum</name>
    <dbReference type="NCBI Taxonomy" id="49012"/>
    <lineage>
        <taxon>Eukaryota</taxon>
        <taxon>Fungi</taxon>
        <taxon>Dikarya</taxon>
        <taxon>Basidiomycota</taxon>
        <taxon>Ustilaginomycotina</taxon>
        <taxon>Ustilaginomycetes</taxon>
        <taxon>Ustilaginales</taxon>
        <taxon>Ustilaginaceae</taxon>
        <taxon>Sporisorium</taxon>
    </lineage>
</organism>
<dbReference type="Gene3D" id="6.10.250.1770">
    <property type="match status" value="1"/>
</dbReference>
<protein>
    <submittedName>
        <fullName evidence="5">Related to RRP7-essential protein involved in rRNA processing and ribosome biogenesis</fullName>
    </submittedName>
</protein>
<dbReference type="GO" id="GO:0003723">
    <property type="term" value="F:RNA binding"/>
    <property type="evidence" value="ECO:0007669"/>
    <property type="project" value="UniProtKB-UniRule"/>
</dbReference>
<evidence type="ECO:0000313" key="5">
    <source>
        <dbReference type="EMBL" id="CDU22836.1"/>
    </source>
</evidence>
<dbReference type="PROSITE" id="PS50102">
    <property type="entry name" value="RRM"/>
    <property type="match status" value="1"/>
</dbReference>
<dbReference type="InterPro" id="IPR040446">
    <property type="entry name" value="RRP7"/>
</dbReference>
<dbReference type="PANTHER" id="PTHR13191:SF0">
    <property type="entry name" value="RIBOSOMAL RNA-PROCESSING PROTEIN 7 HOMOLOG A-RELATED"/>
    <property type="match status" value="1"/>
</dbReference>
<evidence type="ECO:0000256" key="2">
    <source>
        <dbReference type="PROSITE-ProRule" id="PRU00176"/>
    </source>
</evidence>
<name>A0A127Z9T7_9BASI</name>
<evidence type="ECO:0000256" key="3">
    <source>
        <dbReference type="SAM" id="MobiDB-lite"/>
    </source>
</evidence>
<dbReference type="SUPFAM" id="SSF54928">
    <property type="entry name" value="RNA-binding domain, RBD"/>
    <property type="match status" value="1"/>
</dbReference>
<dbReference type="OrthoDB" id="5390at2759"/>
<dbReference type="CDD" id="cd12950">
    <property type="entry name" value="RRP7_Rrp7p"/>
    <property type="match status" value="1"/>
</dbReference>
<keyword evidence="2" id="KW-0694">RNA-binding</keyword>
<dbReference type="GO" id="GO:0000028">
    <property type="term" value="P:ribosomal small subunit assembly"/>
    <property type="evidence" value="ECO:0007669"/>
    <property type="project" value="TreeGrafter"/>
</dbReference>
<gene>
    <name evidence="5" type="ORF">SPSC_01466</name>
</gene>
<dbReference type="InterPro" id="IPR035979">
    <property type="entry name" value="RBD_domain_sf"/>
</dbReference>
<dbReference type="GO" id="GO:0006364">
    <property type="term" value="P:rRNA processing"/>
    <property type="evidence" value="ECO:0007669"/>
    <property type="project" value="TreeGrafter"/>
</dbReference>
<dbReference type="InterPro" id="IPR024326">
    <property type="entry name" value="RRP7_C"/>
</dbReference>
<feature type="domain" description="RRM" evidence="4">
    <location>
        <begin position="71"/>
        <end position="162"/>
    </location>
</feature>
<dbReference type="Gene3D" id="3.30.70.330">
    <property type="match status" value="1"/>
</dbReference>
<dbReference type="Pfam" id="PF12923">
    <property type="entry name" value="RRP7"/>
    <property type="match status" value="1"/>
</dbReference>
<dbReference type="PANTHER" id="PTHR13191">
    <property type="entry name" value="RIBOSOMAL RNA PROCESSING PROTEIN 7-RELATED"/>
    <property type="match status" value="1"/>
</dbReference>
<reference evidence="5" key="1">
    <citation type="submission" date="2014-06" db="EMBL/GenBank/DDBJ databases">
        <authorList>
            <person name="Ju J."/>
            <person name="Zhang J."/>
        </authorList>
    </citation>
    <scope>NUCLEOTIDE SEQUENCE</scope>
    <source>
        <strain evidence="5">SscI8</strain>
    </source>
</reference>
<dbReference type="Pfam" id="PF17799">
    <property type="entry name" value="RRM_Rrp7"/>
    <property type="match status" value="1"/>
</dbReference>